<dbReference type="EMBL" id="BPQG01000013">
    <property type="protein sequence ID" value="GJD43437.1"/>
    <property type="molecule type" value="Genomic_DNA"/>
</dbReference>
<organism evidence="2 3">
    <name type="scientific">Methylobacterium cerastii</name>
    <dbReference type="NCBI Taxonomy" id="932741"/>
    <lineage>
        <taxon>Bacteria</taxon>
        <taxon>Pseudomonadati</taxon>
        <taxon>Pseudomonadota</taxon>
        <taxon>Alphaproteobacteria</taxon>
        <taxon>Hyphomicrobiales</taxon>
        <taxon>Methylobacteriaceae</taxon>
        <taxon>Methylobacterium</taxon>
    </lineage>
</organism>
<protein>
    <recommendedName>
        <fullName evidence="4">Helix-turn-helix domain-containing protein</fullName>
    </recommendedName>
</protein>
<accession>A0ABQ4QDZ6</accession>
<comment type="caution">
    <text evidence="2">The sequence shown here is derived from an EMBL/GenBank/DDBJ whole genome shotgun (WGS) entry which is preliminary data.</text>
</comment>
<keyword evidence="3" id="KW-1185">Reference proteome</keyword>
<evidence type="ECO:0000313" key="2">
    <source>
        <dbReference type="EMBL" id="GJD43437.1"/>
    </source>
</evidence>
<evidence type="ECO:0000256" key="1">
    <source>
        <dbReference type="SAM" id="MobiDB-lite"/>
    </source>
</evidence>
<feature type="region of interest" description="Disordered" evidence="1">
    <location>
        <begin position="192"/>
        <end position="249"/>
    </location>
</feature>
<reference evidence="2 3" key="1">
    <citation type="journal article" date="2021" name="Front. Microbiol.">
        <title>Comprehensive Comparative Genomics and Phenotyping of Methylobacterium Species.</title>
        <authorList>
            <person name="Alessa O."/>
            <person name="Ogura Y."/>
            <person name="Fujitani Y."/>
            <person name="Takami H."/>
            <person name="Hayashi T."/>
            <person name="Sahin N."/>
            <person name="Tani A."/>
        </authorList>
    </citation>
    <scope>NUCLEOTIDE SEQUENCE [LARGE SCALE GENOMIC DNA]</scope>
    <source>
        <strain evidence="2 3">DSM 23679</strain>
    </source>
</reference>
<evidence type="ECO:0000313" key="3">
    <source>
        <dbReference type="Proteomes" id="UP001055117"/>
    </source>
</evidence>
<evidence type="ECO:0008006" key="4">
    <source>
        <dbReference type="Google" id="ProtNLM"/>
    </source>
</evidence>
<feature type="region of interest" description="Disordered" evidence="1">
    <location>
        <begin position="53"/>
        <end position="77"/>
    </location>
</feature>
<sequence length="249" mass="27062">MFYEEIRRQAQAAPRAALPAVTSTLWKAFGEGHLSEAEAEALSGLIEARQLPERPAGLSERPAGGTRSCVGSRPRTDASMARRRRWAASGRLPPAIAARFTLAEQAVLSLIAAETAKRGDCRLTVGHIAAVAGVSETTVRTAIREARKLSMVTVEERRLARFRNDTNVVCIVSREWRAWLQLARTAERLTVGQTGGGCRSPQGTNTPVPYPVNSEGWKRQKGCRGVEASSADKARSEPCRYDGPGRAIR</sequence>
<name>A0ABQ4QDZ6_9HYPH</name>
<dbReference type="Proteomes" id="UP001055117">
    <property type="component" value="Unassembled WGS sequence"/>
</dbReference>
<proteinExistence type="predicted"/>
<gene>
    <name evidence="2" type="ORF">AFCDBAGC_1289</name>
</gene>
<feature type="compositionally biased region" description="Basic and acidic residues" evidence="1">
    <location>
        <begin position="230"/>
        <end position="240"/>
    </location>
</feature>